<dbReference type="RefSeq" id="WP_003648800.1">
    <property type="nucleotide sequence ID" value="NZ_CP040500.1"/>
</dbReference>
<reference evidence="4 5" key="1">
    <citation type="submission" date="2010-06" db="EMBL/GenBank/DDBJ databases">
        <authorList>
            <person name="Muzny D."/>
            <person name="Qin X."/>
            <person name="Buhay C."/>
            <person name="Dugan-Rocha S."/>
            <person name="Ding Y."/>
            <person name="Chen G."/>
            <person name="Hawes A."/>
            <person name="Holder M."/>
            <person name="Jhangiani S."/>
            <person name="Johnson A."/>
            <person name="Khan Z."/>
            <person name="Li Z."/>
            <person name="Liu W."/>
            <person name="Liu X."/>
            <person name="Perez L."/>
            <person name="Shen H."/>
            <person name="Wang Q."/>
            <person name="Watt J."/>
            <person name="Xi L."/>
            <person name="Xin Y."/>
            <person name="Zhou J."/>
            <person name="Deng J."/>
            <person name="Jiang H."/>
            <person name="Liu Y."/>
            <person name="Qu J."/>
            <person name="Song X.-Z."/>
            <person name="Zhang L."/>
            <person name="Villasana D."/>
            <person name="Johnson A."/>
            <person name="Liu J."/>
            <person name="Liyanage D."/>
            <person name="Lorensuhewa L."/>
            <person name="Robinson T."/>
            <person name="Song A."/>
            <person name="Song B.-B."/>
            <person name="Dinh H."/>
            <person name="Thornton R."/>
            <person name="Coyle M."/>
            <person name="Francisco L."/>
            <person name="Jackson L."/>
            <person name="Javaid M."/>
            <person name="Korchina V."/>
            <person name="Kovar C."/>
            <person name="Mata R."/>
            <person name="Mathew T."/>
            <person name="Ngo R."/>
            <person name="Nguyen L."/>
            <person name="Nguyen N."/>
            <person name="Okwuonu G."/>
            <person name="Ongeri F."/>
            <person name="Pham C."/>
            <person name="Simmons D."/>
            <person name="Wilczek-Boney K."/>
            <person name="Hale W."/>
            <person name="Jakkamsetti A."/>
            <person name="Pham P."/>
            <person name="Ruth R."/>
            <person name="San Lucas F."/>
            <person name="Warren J."/>
            <person name="Zhang J."/>
            <person name="Zhao Z."/>
            <person name="Zhou C."/>
            <person name="Zhu D."/>
            <person name="Lee S."/>
            <person name="Bess C."/>
            <person name="Blankenburg K."/>
            <person name="Forbes L."/>
            <person name="Fu Q."/>
            <person name="Gubbala S."/>
            <person name="Hirani K."/>
            <person name="Jayaseelan J.C."/>
            <person name="Lara F."/>
            <person name="Munidasa M."/>
            <person name="Palculict T."/>
            <person name="Patil S."/>
            <person name="Pu L.-L."/>
            <person name="Saada N."/>
            <person name="Tang L."/>
            <person name="Weissenberger G."/>
            <person name="Zhu Y."/>
            <person name="Hemphill L."/>
            <person name="Shang Y."/>
            <person name="Youmans B."/>
            <person name="Ayvaz T."/>
            <person name="Ross M."/>
            <person name="Santibanez J."/>
            <person name="Aqrawi P."/>
            <person name="Gross S."/>
            <person name="Joshi V."/>
            <person name="Fowler G."/>
            <person name="Nazareth L."/>
            <person name="Reid J."/>
            <person name="Worley K."/>
            <person name="Petrosino J."/>
            <person name="Highlander S."/>
            <person name="Gibbs R."/>
        </authorList>
    </citation>
    <scope>NUCLEOTIDE SEQUENCE [LARGE SCALE GENOMIC DNA]</scope>
    <source>
        <strain evidence="4 5">JV-V03</strain>
    </source>
</reference>
<dbReference type="InterPro" id="IPR050984">
    <property type="entry name" value="Gfo/Idh/MocA_domain"/>
</dbReference>
<dbReference type="AlphaFoldDB" id="A0AA86ZUL8"/>
<dbReference type="Pfam" id="PF01408">
    <property type="entry name" value="GFO_IDH_MocA"/>
    <property type="match status" value="1"/>
</dbReference>
<dbReference type="Gene3D" id="3.40.50.720">
    <property type="entry name" value="NAD(P)-binding Rossmann-like Domain"/>
    <property type="match status" value="1"/>
</dbReference>
<dbReference type="SUPFAM" id="SSF51735">
    <property type="entry name" value="NAD(P)-binding Rossmann-fold domains"/>
    <property type="match status" value="1"/>
</dbReference>
<comment type="similarity">
    <text evidence="1">Belongs to the Gfo/Idh/MocA family.</text>
</comment>
<dbReference type="EC" id="1.-.-.-" evidence="4"/>
<evidence type="ECO:0000313" key="5">
    <source>
        <dbReference type="Proteomes" id="UP000003672"/>
    </source>
</evidence>
<feature type="domain" description="Gfo/Idh/MocA-like oxidoreductase N-terminal" evidence="3">
    <location>
        <begin position="2"/>
        <end position="110"/>
    </location>
</feature>
<organism evidence="4 5">
    <name type="scientific">Lactobacillus paragasseri JV-V03</name>
    <dbReference type="NCBI Taxonomy" id="525326"/>
    <lineage>
        <taxon>Bacteria</taxon>
        <taxon>Bacillati</taxon>
        <taxon>Bacillota</taxon>
        <taxon>Bacilli</taxon>
        <taxon>Lactobacillales</taxon>
        <taxon>Lactobacillaceae</taxon>
        <taxon>Lactobacillus</taxon>
    </lineage>
</organism>
<evidence type="ECO:0000313" key="4">
    <source>
        <dbReference type="EMBL" id="EFJ70153.1"/>
    </source>
</evidence>
<proteinExistence type="inferred from homology"/>
<accession>A0AA86ZUL8</accession>
<name>A0AA86ZUL8_9LACO</name>
<dbReference type="GO" id="GO:0000166">
    <property type="term" value="F:nucleotide binding"/>
    <property type="evidence" value="ECO:0007669"/>
    <property type="project" value="InterPro"/>
</dbReference>
<dbReference type="Proteomes" id="UP000003672">
    <property type="component" value="Unassembled WGS sequence"/>
</dbReference>
<protein>
    <submittedName>
        <fullName evidence="4">Oxidoreductase, NAD-binding domain protein</fullName>
        <ecNumber evidence="4">1.-.-.-</ecNumber>
    </submittedName>
</protein>
<evidence type="ECO:0000256" key="2">
    <source>
        <dbReference type="ARBA" id="ARBA00023002"/>
    </source>
</evidence>
<dbReference type="EMBL" id="ACGO02000001">
    <property type="protein sequence ID" value="EFJ70153.1"/>
    <property type="molecule type" value="Genomic_DNA"/>
</dbReference>
<gene>
    <name evidence="4" type="ORF">HMPREF0514_10597</name>
</gene>
<comment type="caution">
    <text evidence="4">The sequence shown here is derived from an EMBL/GenBank/DDBJ whole genome shotgun (WGS) entry which is preliminary data.</text>
</comment>
<keyword evidence="2 4" id="KW-0560">Oxidoreductase</keyword>
<evidence type="ECO:0000259" key="3">
    <source>
        <dbReference type="Pfam" id="PF01408"/>
    </source>
</evidence>
<dbReference type="GO" id="GO:0016491">
    <property type="term" value="F:oxidoreductase activity"/>
    <property type="evidence" value="ECO:0007669"/>
    <property type="project" value="UniProtKB-KW"/>
</dbReference>
<dbReference type="PANTHER" id="PTHR22604">
    <property type="entry name" value="OXIDOREDUCTASES"/>
    <property type="match status" value="1"/>
</dbReference>
<evidence type="ECO:0000256" key="1">
    <source>
        <dbReference type="ARBA" id="ARBA00010928"/>
    </source>
</evidence>
<dbReference type="InterPro" id="IPR000683">
    <property type="entry name" value="Gfo/Idh/MocA-like_OxRdtase_N"/>
</dbReference>
<dbReference type="InterPro" id="IPR036291">
    <property type="entry name" value="NAD(P)-bd_dom_sf"/>
</dbReference>
<sequence>MKLLIAGACFIVSDFLPITKDLKNTKLVGIVGTTSDLDRMKEYQAKYGIEKIYTDYDQALKETNADTVYVAVLNSLHYSFAKKALLAGKNVICEKPFTVKYDEFKELKQIGSYVDRLRNVYDEKIEADPKDQEMYENMRNRMDMMRDRMGDDDFDEMMRRCRHMGMEMPFGMMHHMCGRHHGYDNDGFGGCC</sequence>
<dbReference type="PANTHER" id="PTHR22604:SF105">
    <property type="entry name" value="TRANS-1,2-DIHYDROBENZENE-1,2-DIOL DEHYDROGENASE"/>
    <property type="match status" value="1"/>
</dbReference>